<name>A0ABY9IG64_9ACTN</name>
<dbReference type="RefSeq" id="WP_306092730.1">
    <property type="nucleotide sequence ID" value="NZ_CP120992.1"/>
</dbReference>
<keyword evidence="2" id="KW-1185">Reference proteome</keyword>
<sequence length="191" mass="20618">MADILKGTESIQDAPQTLQMVDVHAGMPSREPHREKGTGHRAVLSADHDLGIQPGSRRRVAEGAVRRRDMVGTEDSRVSEADCPLPADLSKLRSGDKRVEIGSRACPHRLGVALLKSGPAWARQGVLEREERVRDAMTLDPRLQPIRLRLKQTVVAEEGESPGGICELLSQEGGDFAVGRAASGQGGEYAE</sequence>
<dbReference type="EMBL" id="CP120992">
    <property type="protein sequence ID" value="WLQ45589.1"/>
    <property type="molecule type" value="Genomic_DNA"/>
</dbReference>
<reference evidence="1 2" key="1">
    <citation type="submission" date="2023-03" db="EMBL/GenBank/DDBJ databases">
        <title>Isolation and description of six Streptomyces strains from soil environments, able to metabolize different microbial glucans.</title>
        <authorList>
            <person name="Widen T."/>
            <person name="Larsbrink J."/>
        </authorList>
    </citation>
    <scope>NUCLEOTIDE SEQUENCE [LARGE SCALE GENOMIC DNA]</scope>
    <source>
        <strain evidence="1 2">Mut2</strain>
    </source>
</reference>
<organism evidence="1 2">
    <name type="scientific">Streptomyces laculatispora</name>
    <dbReference type="NCBI Taxonomy" id="887464"/>
    <lineage>
        <taxon>Bacteria</taxon>
        <taxon>Bacillati</taxon>
        <taxon>Actinomycetota</taxon>
        <taxon>Actinomycetes</taxon>
        <taxon>Kitasatosporales</taxon>
        <taxon>Streptomycetaceae</taxon>
        <taxon>Streptomyces</taxon>
    </lineage>
</organism>
<proteinExistence type="predicted"/>
<accession>A0ABY9IG64</accession>
<evidence type="ECO:0000313" key="2">
    <source>
        <dbReference type="Proteomes" id="UP001229952"/>
    </source>
</evidence>
<protein>
    <submittedName>
        <fullName evidence="1">Uncharacterized protein</fullName>
    </submittedName>
</protein>
<dbReference type="Proteomes" id="UP001229952">
    <property type="component" value="Chromosome"/>
</dbReference>
<evidence type="ECO:0000313" key="1">
    <source>
        <dbReference type="EMBL" id="WLQ45589.1"/>
    </source>
</evidence>
<gene>
    <name evidence="1" type="ORF">P8A22_36450</name>
</gene>